<dbReference type="PROSITE" id="PS51477">
    <property type="entry name" value="PAH"/>
    <property type="match status" value="3"/>
</dbReference>
<evidence type="ECO:0000256" key="5">
    <source>
        <dbReference type="ARBA" id="ARBA00022737"/>
    </source>
</evidence>
<proteinExistence type="predicted"/>
<keyword evidence="2" id="KW-0678">Repressor</keyword>
<dbReference type="FunFam" id="1.20.1160.11:FF:000004">
    <property type="entry name" value="Paired amphipathic helix protein Sin3a"/>
    <property type="match status" value="1"/>
</dbReference>
<dbReference type="Gene3D" id="1.20.1160.11">
    <property type="entry name" value="Paired amphipathic helix"/>
    <property type="match status" value="3"/>
</dbReference>
<evidence type="ECO:0000256" key="6">
    <source>
        <dbReference type="ARBA" id="ARBA00022843"/>
    </source>
</evidence>
<feature type="compositionally biased region" description="Basic and acidic residues" evidence="19">
    <location>
        <begin position="1032"/>
        <end position="1051"/>
    </location>
</feature>
<comment type="caution">
    <text evidence="21">The sequence shown here is derived from an EMBL/GenBank/DDBJ whole genome shotgun (WGS) entry which is preliminary data.</text>
</comment>
<name>A0AAW0TJP1_SCYPA</name>
<feature type="compositionally biased region" description="Gly residues" evidence="19">
    <location>
        <begin position="330"/>
        <end position="374"/>
    </location>
</feature>
<dbReference type="Proteomes" id="UP001487740">
    <property type="component" value="Unassembled WGS sequence"/>
</dbReference>
<feature type="compositionally biased region" description="Low complexity" evidence="19">
    <location>
        <begin position="375"/>
        <end position="409"/>
    </location>
</feature>
<keyword evidence="7" id="KW-0007">Acetylation</keyword>
<organism evidence="21 22">
    <name type="scientific">Scylla paramamosain</name>
    <name type="common">Mud crab</name>
    <dbReference type="NCBI Taxonomy" id="85552"/>
    <lineage>
        <taxon>Eukaryota</taxon>
        <taxon>Metazoa</taxon>
        <taxon>Ecdysozoa</taxon>
        <taxon>Arthropoda</taxon>
        <taxon>Crustacea</taxon>
        <taxon>Multicrustacea</taxon>
        <taxon>Malacostraca</taxon>
        <taxon>Eumalacostraca</taxon>
        <taxon>Eucarida</taxon>
        <taxon>Decapoda</taxon>
        <taxon>Pleocyemata</taxon>
        <taxon>Brachyura</taxon>
        <taxon>Eubrachyura</taxon>
        <taxon>Portunoidea</taxon>
        <taxon>Portunidae</taxon>
        <taxon>Portuninae</taxon>
        <taxon>Scylla</taxon>
    </lineage>
</organism>
<evidence type="ECO:0000256" key="4">
    <source>
        <dbReference type="ARBA" id="ARBA00022553"/>
    </source>
</evidence>
<dbReference type="FunFam" id="1.20.1160.11:FF:000002">
    <property type="entry name" value="Paired amphipathic helix protein SIN3"/>
    <property type="match status" value="1"/>
</dbReference>
<keyword evidence="12 18" id="KW-0539">Nucleus</keyword>
<feature type="region of interest" description="Disordered" evidence="19">
    <location>
        <begin position="596"/>
        <end position="619"/>
    </location>
</feature>
<evidence type="ECO:0000256" key="18">
    <source>
        <dbReference type="PROSITE-ProRule" id="PRU00810"/>
    </source>
</evidence>
<dbReference type="InterPro" id="IPR039774">
    <property type="entry name" value="Sin3-like"/>
</dbReference>
<dbReference type="GO" id="GO:0005730">
    <property type="term" value="C:nucleolus"/>
    <property type="evidence" value="ECO:0007669"/>
    <property type="project" value="UniProtKB-SubCell"/>
</dbReference>
<evidence type="ECO:0000313" key="21">
    <source>
        <dbReference type="EMBL" id="KAK8387491.1"/>
    </source>
</evidence>
<dbReference type="PANTHER" id="PTHR12346:SF0">
    <property type="entry name" value="SIN3A, ISOFORM G"/>
    <property type="match status" value="1"/>
</dbReference>
<comment type="subunit">
    <text evidence="14">Interacts with ARID4B, BRMS1L, HCFC1, HDAC1, HDAC2, MXI1, SAP30L, SAP130, SFPQ and TOPORS. Interacts with OGT (via TPRs 1-6); the interaction mediates transcriptional repression in parallel with histone deacetylase. Interacts with BAZ2A, MXD1, MXD3, MXD4, MBD2, DACH1, NCOR1, NR4A2, REST, RLIM, SAP30, SETDB1, SMYD2, and SUDS3. Interacts with PHF12 in a complex composed of HDAC1, PHF12 and SAP30. Interacts with TET1; the interaction recruits SIN3A to gene promoters. The large PER complex involved in the histone deacetylation is composed of at least HDAC1, PER2, SFPQ and SIN3A. Interacts with KLF11. Interacts with PPHLN1. Found in a complex with YY1, GON4L and HDAC1. Interacts (via PAH2) with FOXK1. Interacts with FOXK2. Found in a complex composed of at least SINHCAF, SIN3A, HDAC1, SAP30, RBBP4, OGT and TET1. Interacts with SINHCAF. Interacts with SPHK2.</text>
</comment>
<evidence type="ECO:0000256" key="2">
    <source>
        <dbReference type="ARBA" id="ARBA00022491"/>
    </source>
</evidence>
<evidence type="ECO:0000259" key="20">
    <source>
        <dbReference type="SMART" id="SM00761"/>
    </source>
</evidence>
<dbReference type="GO" id="GO:0000122">
    <property type="term" value="P:negative regulation of transcription by RNA polymerase II"/>
    <property type="evidence" value="ECO:0007669"/>
    <property type="project" value="TreeGrafter"/>
</dbReference>
<reference evidence="21 22" key="1">
    <citation type="submission" date="2023-03" db="EMBL/GenBank/DDBJ databases">
        <title>High-quality genome of Scylla paramamosain provides insights in environmental adaptation.</title>
        <authorList>
            <person name="Zhang L."/>
        </authorList>
    </citation>
    <scope>NUCLEOTIDE SEQUENCE [LARGE SCALE GENOMIC DNA]</scope>
    <source>
        <strain evidence="21">LZ_2023a</strain>
        <tissue evidence="21">Muscle</tissue>
    </source>
</reference>
<feature type="region of interest" description="Disordered" evidence="19">
    <location>
        <begin position="275"/>
        <end position="441"/>
    </location>
</feature>
<evidence type="ECO:0000256" key="17">
    <source>
        <dbReference type="ARBA" id="ARBA00081271"/>
    </source>
</evidence>
<evidence type="ECO:0000256" key="13">
    <source>
        <dbReference type="ARBA" id="ARBA00056268"/>
    </source>
</evidence>
<dbReference type="Pfam" id="PF08295">
    <property type="entry name" value="Sin3_corepress"/>
    <property type="match status" value="1"/>
</dbReference>
<evidence type="ECO:0000256" key="7">
    <source>
        <dbReference type="ARBA" id="ARBA00022990"/>
    </source>
</evidence>
<keyword evidence="11" id="KW-0804">Transcription</keyword>
<keyword evidence="8" id="KW-0805">Transcription regulation</keyword>
<accession>A0AAW0TJP1</accession>
<evidence type="ECO:0000256" key="10">
    <source>
        <dbReference type="ARBA" id="ARBA00023108"/>
    </source>
</evidence>
<dbReference type="InterPro" id="IPR036600">
    <property type="entry name" value="PAH_sf"/>
</dbReference>
<dbReference type="GO" id="GO:0048511">
    <property type="term" value="P:rhythmic process"/>
    <property type="evidence" value="ECO:0007669"/>
    <property type="project" value="UniProtKB-KW"/>
</dbReference>
<keyword evidence="3" id="KW-1017">Isopeptide bond</keyword>
<dbReference type="SUPFAM" id="SSF47762">
    <property type="entry name" value="PAH2 domain"/>
    <property type="match status" value="3"/>
</dbReference>
<dbReference type="SMART" id="SM00761">
    <property type="entry name" value="HDAC_interact"/>
    <property type="match status" value="1"/>
</dbReference>
<keyword evidence="6" id="KW-0832">Ubl conjugation</keyword>
<comment type="subcellular location">
    <subcellularLocation>
        <location evidence="1">Nucleus</location>
        <location evidence="1">Nucleolus</location>
    </subcellularLocation>
</comment>
<protein>
    <recommendedName>
        <fullName evidence="15">Paired amphipathic helix protein Sin3a</fullName>
    </recommendedName>
    <alternativeName>
        <fullName evidence="16">Histone deacetylase complex subunit Sin3a</fullName>
    </alternativeName>
    <alternativeName>
        <fullName evidence="17">Transcriptional corepressor Sin3a</fullName>
    </alternativeName>
</protein>
<dbReference type="GO" id="GO:0070822">
    <property type="term" value="C:Sin3-type complex"/>
    <property type="evidence" value="ECO:0007669"/>
    <property type="project" value="TreeGrafter"/>
</dbReference>
<dbReference type="PANTHER" id="PTHR12346">
    <property type="entry name" value="SIN3B-RELATED"/>
    <property type="match status" value="1"/>
</dbReference>
<feature type="region of interest" description="Disordered" evidence="19">
    <location>
        <begin position="30"/>
        <end position="115"/>
    </location>
</feature>
<evidence type="ECO:0000256" key="3">
    <source>
        <dbReference type="ARBA" id="ARBA00022499"/>
    </source>
</evidence>
<dbReference type="InterPro" id="IPR031693">
    <property type="entry name" value="Sin3_C"/>
</dbReference>
<evidence type="ECO:0000256" key="15">
    <source>
        <dbReference type="ARBA" id="ARBA00068512"/>
    </source>
</evidence>
<dbReference type="InterPro" id="IPR013194">
    <property type="entry name" value="HDAC_interact_dom"/>
</dbReference>
<evidence type="ECO:0000256" key="1">
    <source>
        <dbReference type="ARBA" id="ARBA00004604"/>
    </source>
</evidence>
<evidence type="ECO:0000256" key="16">
    <source>
        <dbReference type="ARBA" id="ARBA00075105"/>
    </source>
</evidence>
<evidence type="ECO:0000256" key="14">
    <source>
        <dbReference type="ARBA" id="ARBA00061761"/>
    </source>
</evidence>
<evidence type="ECO:0000313" key="22">
    <source>
        <dbReference type="Proteomes" id="UP001487740"/>
    </source>
</evidence>
<feature type="compositionally biased region" description="Low complexity" evidence="19">
    <location>
        <begin position="1059"/>
        <end position="1073"/>
    </location>
</feature>
<feature type="compositionally biased region" description="Gly residues" evidence="19">
    <location>
        <begin position="30"/>
        <end position="50"/>
    </location>
</feature>
<gene>
    <name evidence="21" type="ORF">O3P69_018199</name>
</gene>
<evidence type="ECO:0000256" key="12">
    <source>
        <dbReference type="ARBA" id="ARBA00023242"/>
    </source>
</evidence>
<feature type="compositionally biased region" description="Basic and acidic residues" evidence="19">
    <location>
        <begin position="1081"/>
        <end position="1094"/>
    </location>
</feature>
<feature type="region of interest" description="Disordered" evidence="19">
    <location>
        <begin position="1014"/>
        <end position="1108"/>
    </location>
</feature>
<feature type="compositionally biased region" description="Low complexity" evidence="19">
    <location>
        <begin position="319"/>
        <end position="329"/>
    </location>
</feature>
<dbReference type="Pfam" id="PF02671">
    <property type="entry name" value="PAH"/>
    <property type="match status" value="3"/>
</dbReference>
<dbReference type="FunFam" id="1.20.1160.11:FF:000001">
    <property type="entry name" value="Paired amphipathic helix protein Sin3"/>
    <property type="match status" value="1"/>
</dbReference>
<keyword evidence="10" id="KW-0090">Biological rhythms</keyword>
<keyword evidence="5" id="KW-0677">Repeat</keyword>
<comment type="function">
    <text evidence="13">Acts as a transcriptional repressor. Corepressor for REST. Interacts with MXI1 to repress MYC responsive genes and antagonize MYC oncogenic activities. Also interacts with MXD1-MAX heterodimers to repress transcription by tethering SIN3A to DNA. Acts cooperatively with OGT to repress transcription in parallel with histone deacetylation. Involved in the control of the circadian rhythms. Required for the transcriptional repression of circadian target genes, such as PER1, mediated by the large PER complex through histone deacetylation. Cooperates with FOXK1 to regulate cell cycle progression probably by repressing cell cycle inhibitor genes expression. Required for cortical neuron differentiation and callosal axon elongation.</text>
</comment>
<dbReference type="GO" id="GO:0003714">
    <property type="term" value="F:transcription corepressor activity"/>
    <property type="evidence" value="ECO:0007669"/>
    <property type="project" value="InterPro"/>
</dbReference>
<evidence type="ECO:0000256" key="11">
    <source>
        <dbReference type="ARBA" id="ARBA00023163"/>
    </source>
</evidence>
<evidence type="ECO:0000256" key="9">
    <source>
        <dbReference type="ARBA" id="ARBA00023054"/>
    </source>
</evidence>
<dbReference type="InterPro" id="IPR003822">
    <property type="entry name" value="PAH"/>
</dbReference>
<feature type="compositionally biased region" description="Acidic residues" evidence="19">
    <location>
        <begin position="1015"/>
        <end position="1031"/>
    </location>
</feature>
<dbReference type="EMBL" id="JARAKH010000030">
    <property type="protein sequence ID" value="KAK8387491.1"/>
    <property type="molecule type" value="Genomic_DNA"/>
</dbReference>
<sequence length="1526" mass="167095">MNRRVDDISGRGEAVSGIVSAGGVAGGLTQGGQGVTGGPGGVGGGPGGYVRGPTITHLGTRPGQPTTPVATAGTPVPGVVPVPATTAGQGVGGAPTPLDHQPHNPASQPGYGGAKVEMHTGVHHTVPAYPASLPAAPQPQVGGVANANVVHQTAAAAVGAAVAAAGATQGTGQFQRLKVEDALSYLDQVKLRFGKQPQVYNDFLDIMKEFKSQSIDTPGVIARVSQLFRGHPELIVGFNTFLPPGYKIEVQGNEQVSVSVPGQQTTVVHTPQGVHHHITSTHHPPPPPTPAVTVKPPHHPPPQRSLSAGVTQHPGPGLVGTHTVHNVTGGTSGPGGGGSSGVVTGGGGGGTGGGGGGGPGGGGSGVGTGAGGGAASVSQVASVSGGNSTPSAANTSCSSNATNSTTAGTPHSTNTAPQHPNREPQPPPPPPHHHHHHHQAPAQPVEFNHAINYVNKIKLRFQGQPDIYKQFLEILHTYQKEQRHIKDGGSIPTRALTETEVYEKVAKLFENQEDLLQEFSQFLPDATNNSATQAAVSDIMDQYRTHHGSNKAVSNDHASVKKSNIKGSCGLGSGNNLVTGPGNTPNKTSSMFGLQLKRPHSGPTQTHTHSHAQPPVKKPKLGYLKDMSAAEAGKYATLAEYAFFDKVRKALRHEETYHNFLRCITLYNEEIITRSELVQLVHPFLTKFPDLLKWFKEFVGYREGSMGSSDIIPSTVAKQERISGDLAMEIDYTTCKRLGASYCALPKSYPQPKCSGRTSLCREVLNDTWVSFPSWSEDSTFVTSRKTQYEEYIYRCEDERFELDVVLETNLATMRVLEGVHKKLQRMSPEEAARFRLDDCLGGNSPTIHQRAIRRIYGDKAPDIIDGLKKNPVVAVPLVLRRLKAKDEEWREAQKGFNKIWREQNEKYYLKSLDHQGITFKQTDVKTIRSKSLLNDIETLFDERHEQAEENNEIITGPHMVLHYPDKFILDDAANLVIHHVKRQTTYHKDDKAKIKQIVRHFIPDLLFHTRQEMSDDEKDLDEEDEEEEDVKSEGKSEGSGRRDLRGRECKQVSSTQCTTTTTTSTSTTNNNSNKRKTRNRGIDQEKEDYKNIRETSGNNNNNNHRNGSLEPDDEYRLFMCNNNWYLFLRLHQILCCRLTTMYEHAVRIAAEEARDKKDRKEATAVALRLKPKNEIAVEDYYPAMLDMIKNVLDGNLESTAYEDTLREMFGIHAYTGFTLDKVVTGAVRQLQHLVCDEPPAQCTAMFLTEAKRGGAGGPVASAHRRLAAEQAYQKRSERLLQDENCFKVYTYKRNCRMTIELIDTEIEEGEESGGSPGTGVSPSGPIPPNSTIPPAVTEVERWSEYVEKYVSSVTPQISPAMQAQLSRKPVFLPRNLRSWRKLTAAKQTNQDVEKGGCPEDIKPPVCPDMDAVDNTQCKFNLSSFKMVFVVNSDSYMYKKQALKRAKQSHEHVSQRMRSGLISWHGDWCTRHVSEADQRAATDWFLGHTDGLRPNSTRILRINDPSRPPFAPYNKYKCELDESGGS</sequence>
<evidence type="ECO:0000256" key="8">
    <source>
        <dbReference type="ARBA" id="ARBA00023015"/>
    </source>
</evidence>
<dbReference type="Pfam" id="PF16879">
    <property type="entry name" value="Sin3a_C"/>
    <property type="match status" value="1"/>
</dbReference>
<dbReference type="GO" id="GO:0061629">
    <property type="term" value="F:RNA polymerase II-specific DNA-binding transcription factor binding"/>
    <property type="evidence" value="ECO:0007669"/>
    <property type="project" value="UniProtKB-ARBA"/>
</dbReference>
<keyword evidence="4" id="KW-0597">Phosphoprotein</keyword>
<keyword evidence="22" id="KW-1185">Reference proteome</keyword>
<feature type="region of interest" description="Disordered" evidence="19">
    <location>
        <begin position="1308"/>
        <end position="1335"/>
    </location>
</feature>
<keyword evidence="9" id="KW-0175">Coiled coil</keyword>
<feature type="domain" description="Histone deacetylase interacting" evidence="20">
    <location>
        <begin position="734"/>
        <end position="834"/>
    </location>
</feature>
<feature type="compositionally biased region" description="Low complexity" evidence="19">
    <location>
        <begin position="66"/>
        <end position="88"/>
    </location>
</feature>
<evidence type="ECO:0000256" key="19">
    <source>
        <dbReference type="SAM" id="MobiDB-lite"/>
    </source>
</evidence>